<dbReference type="EMBL" id="JAEACU010000003">
    <property type="protein sequence ID" value="KAH7537522.1"/>
    <property type="molecule type" value="Genomic_DNA"/>
</dbReference>
<comment type="caution">
    <text evidence="2">The sequence shown here is derived from an EMBL/GenBank/DDBJ whole genome shotgun (WGS) entry which is preliminary data.</text>
</comment>
<feature type="domain" description="Zinc knuckle CX2CX4HX4C" evidence="1">
    <location>
        <begin position="10"/>
        <end position="46"/>
    </location>
</feature>
<protein>
    <recommendedName>
        <fullName evidence="1">Zinc knuckle CX2CX4HX4C domain-containing protein</fullName>
    </recommendedName>
</protein>
<evidence type="ECO:0000259" key="1">
    <source>
        <dbReference type="Pfam" id="PF14392"/>
    </source>
</evidence>
<reference evidence="2" key="1">
    <citation type="journal article" date="2021" name="Front. Plant Sci.">
        <title>Chromosome-Scale Genome Assembly for Chinese Sour Jujube and Insights Into Its Genome Evolution and Domestication Signature.</title>
        <authorList>
            <person name="Shen L.-Y."/>
            <person name="Luo H."/>
            <person name="Wang X.-L."/>
            <person name="Wang X.-M."/>
            <person name="Qiu X.-J."/>
            <person name="Liu H."/>
            <person name="Zhou S.-S."/>
            <person name="Jia K.-H."/>
            <person name="Nie S."/>
            <person name="Bao Y.-T."/>
            <person name="Zhang R.-G."/>
            <person name="Yun Q.-Z."/>
            <person name="Chai Y.-H."/>
            <person name="Lu J.-Y."/>
            <person name="Li Y."/>
            <person name="Zhao S.-W."/>
            <person name="Mao J.-F."/>
            <person name="Jia S.-G."/>
            <person name="Mao Y.-M."/>
        </authorList>
    </citation>
    <scope>NUCLEOTIDE SEQUENCE</scope>
    <source>
        <strain evidence="2">AT0</strain>
        <tissue evidence="2">Leaf</tissue>
    </source>
</reference>
<dbReference type="Proteomes" id="UP000813462">
    <property type="component" value="Unassembled WGS sequence"/>
</dbReference>
<evidence type="ECO:0000313" key="2">
    <source>
        <dbReference type="EMBL" id="KAH7537522.1"/>
    </source>
</evidence>
<gene>
    <name evidence="2" type="ORF">FEM48_Zijuj03G0102000</name>
</gene>
<proteinExistence type="predicted"/>
<organism evidence="2 3">
    <name type="scientific">Ziziphus jujuba var. spinosa</name>
    <dbReference type="NCBI Taxonomy" id="714518"/>
    <lineage>
        <taxon>Eukaryota</taxon>
        <taxon>Viridiplantae</taxon>
        <taxon>Streptophyta</taxon>
        <taxon>Embryophyta</taxon>
        <taxon>Tracheophyta</taxon>
        <taxon>Spermatophyta</taxon>
        <taxon>Magnoliopsida</taxon>
        <taxon>eudicotyledons</taxon>
        <taxon>Gunneridae</taxon>
        <taxon>Pentapetalae</taxon>
        <taxon>rosids</taxon>
        <taxon>fabids</taxon>
        <taxon>Rosales</taxon>
        <taxon>Rhamnaceae</taxon>
        <taxon>Paliureae</taxon>
        <taxon>Ziziphus</taxon>
    </lineage>
</organism>
<name>A0A978VPP7_ZIZJJ</name>
<dbReference type="AlphaFoldDB" id="A0A978VPP7"/>
<sequence>MELDIKKPIPISFLQKIGKGGVWIQFCYERLAKFCYNCGMIGHGKASYDQPFSHNQIISKDLYDPWLMAEADVFTMVSEGNYLRKVEISRGEIFDTFSDDTNTNDRDEENVAQVRVSDANKLGTMPGEDGESTQNIVRVNVEKKRSGFSISSSTIPAPIEKDIGPNQWAGAEKQKFPKLNMDMLIRDPLSYSNTSKSKTNVLDSDP</sequence>
<dbReference type="Pfam" id="PF14392">
    <property type="entry name" value="zf-CCHC_4"/>
    <property type="match status" value="1"/>
</dbReference>
<accession>A0A978VPP7</accession>
<dbReference type="InterPro" id="IPR025836">
    <property type="entry name" value="Zn_knuckle_CX2CX4HX4C"/>
</dbReference>
<evidence type="ECO:0000313" key="3">
    <source>
        <dbReference type="Proteomes" id="UP000813462"/>
    </source>
</evidence>